<feature type="domain" description="Glutamyl/glutaminyl-tRNA synthetase class Ib anti-codon binding" evidence="12">
    <location>
        <begin position="398"/>
        <end position="474"/>
    </location>
</feature>
<keyword evidence="15" id="KW-1185">Reference proteome</keyword>
<accession>A0A401HQI4</accession>
<evidence type="ECO:0000256" key="7">
    <source>
        <dbReference type="ARBA" id="ARBA00022917"/>
    </source>
</evidence>
<keyword evidence="4 10" id="KW-0436">Ligase</keyword>
<dbReference type="GO" id="GO:0006424">
    <property type="term" value="P:glutamyl-tRNA aminoacylation"/>
    <property type="evidence" value="ECO:0007669"/>
    <property type="project" value="UniProtKB-UniRule"/>
</dbReference>
<dbReference type="GO" id="GO:0005524">
    <property type="term" value="F:ATP binding"/>
    <property type="evidence" value="ECO:0007669"/>
    <property type="project" value="UniProtKB-UniRule"/>
</dbReference>
<dbReference type="InterPro" id="IPR014729">
    <property type="entry name" value="Rossmann-like_a/b/a_fold"/>
</dbReference>
<evidence type="ECO:0000259" key="13">
    <source>
        <dbReference type="Pfam" id="PF20974"/>
    </source>
</evidence>
<dbReference type="InterPro" id="IPR004526">
    <property type="entry name" value="Glu-tRNA-synth_arc/euk"/>
</dbReference>
<dbReference type="SUPFAM" id="SSF50715">
    <property type="entry name" value="Ribosomal protein L25-like"/>
    <property type="match status" value="1"/>
</dbReference>
<evidence type="ECO:0000313" key="15">
    <source>
        <dbReference type="Proteomes" id="UP000290527"/>
    </source>
</evidence>
<protein>
    <recommendedName>
        <fullName evidence="10">Glutamate--tRNA ligase</fullName>
        <ecNumber evidence="10">6.1.1.17</ecNumber>
    </recommendedName>
    <alternativeName>
        <fullName evidence="10">Glutamyl-tRNA synthetase</fullName>
        <shortName evidence="10">GluRS</shortName>
    </alternativeName>
</protein>
<keyword evidence="6 10" id="KW-0067">ATP-binding</keyword>
<comment type="similarity">
    <text evidence="2 10">Belongs to the class-I aminoacyl-tRNA synthetase family. Glutamate--tRNA ligase type 2 subfamily.</text>
</comment>
<sequence length="557" mass="65479">MKEIILKYVLQSSLLNSGKVNPKGVMGRIMADNPHLRGKAKEVYNLVLEISKEVESIPLEEQKKKLEEIAPDMVVEEGKEKKRELILKNVKDSVVMRFAPNPSGPLHLGHSRAAVLNDYFVKKYGGKFILRLEDTDPKRVLPEAYEMIEEDLEWLNIKVDEKIIQSERMEIYYEHCERLIEMGHAYVCRCDPEEFRNLKNQGIPCRCRNRSVEENLELWERMLDNSLEGAVVRLKTDIQHKNPSVRDFPIFRMEDTLHPRTGDKYVVYPLMNFSVPVDDHLLGITHVLRGKDHIINTEKQRYIFEYFKWEIPEYIHYGILKIEGTVLSTSKMYEGIIKREYSGWDDPRLGTLRALRRRGIKPEAIYRSMLEIGIKPADVKYSWENLYAINREIIDKDAKRFFFVENPKRLKVLGAEPKTLYLRMHPDRDLGTRELPFEGEVYISDDLEINGMYRLMELYNIIVEKIEGDVVYARYHSEDFKILRKKKGKVIHWVPVKDVVNTVVIDTEGREHHGFAEKDFRNVNVGDIVQFERYGFVRVDNKIRDGELKVICYFAHK</sequence>
<evidence type="ECO:0000256" key="2">
    <source>
        <dbReference type="ARBA" id="ARBA00008927"/>
    </source>
</evidence>
<dbReference type="InterPro" id="IPR020056">
    <property type="entry name" value="Rbsml_bL25/Gln-tRNA_synth_N"/>
</dbReference>
<dbReference type="GO" id="GO:0004818">
    <property type="term" value="F:glutamate-tRNA ligase activity"/>
    <property type="evidence" value="ECO:0007669"/>
    <property type="project" value="UniProtKB-UniRule"/>
</dbReference>
<dbReference type="Gene3D" id="2.40.240.10">
    <property type="entry name" value="Ribosomal Protein L25, Chain P"/>
    <property type="match status" value="1"/>
</dbReference>
<comment type="subcellular location">
    <subcellularLocation>
        <location evidence="1 10">Cytoplasm</location>
    </subcellularLocation>
</comment>
<dbReference type="InterPro" id="IPR011035">
    <property type="entry name" value="Ribosomal_bL25/Gln-tRNA_synth"/>
</dbReference>
<evidence type="ECO:0000256" key="6">
    <source>
        <dbReference type="ARBA" id="ARBA00022840"/>
    </source>
</evidence>
<dbReference type="Gene3D" id="2.40.240.100">
    <property type="match status" value="1"/>
</dbReference>
<dbReference type="NCBIfam" id="NF003169">
    <property type="entry name" value="PRK04156.1"/>
    <property type="match status" value="1"/>
</dbReference>
<keyword evidence="7 10" id="KW-0648">Protein biosynthesis</keyword>
<gene>
    <name evidence="10" type="primary">gltX</name>
    <name evidence="14" type="ORF">MHHB_P0690</name>
</gene>
<dbReference type="Pfam" id="PF03950">
    <property type="entry name" value="tRNA-synt_1c_C"/>
    <property type="match status" value="1"/>
</dbReference>
<dbReference type="PRINTS" id="PR00987">
    <property type="entry name" value="TRNASYNTHGLU"/>
</dbReference>
<dbReference type="NCBIfam" id="TIGR00463">
    <property type="entry name" value="gltX_arch"/>
    <property type="match status" value="1"/>
</dbReference>
<evidence type="ECO:0000313" key="14">
    <source>
        <dbReference type="EMBL" id="GBF36460.1"/>
    </source>
</evidence>
<dbReference type="Pfam" id="PF00749">
    <property type="entry name" value="tRNA-synt_1c"/>
    <property type="match status" value="1"/>
</dbReference>
<evidence type="ECO:0000256" key="8">
    <source>
        <dbReference type="ARBA" id="ARBA00023146"/>
    </source>
</evidence>
<dbReference type="PANTHER" id="PTHR43097:SF5">
    <property type="entry name" value="GLUTAMATE--TRNA LIGASE"/>
    <property type="match status" value="1"/>
</dbReference>
<dbReference type="AlphaFoldDB" id="A0A401HQI4"/>
<comment type="caution">
    <text evidence="14">The sequence shown here is derived from an EMBL/GenBank/DDBJ whole genome shotgun (WGS) entry which is preliminary data.</text>
</comment>
<name>A0A401HQI4_9EURY</name>
<evidence type="ECO:0000256" key="3">
    <source>
        <dbReference type="ARBA" id="ARBA00022490"/>
    </source>
</evidence>
<dbReference type="InterPro" id="IPR000924">
    <property type="entry name" value="Glu/Gln-tRNA-synth"/>
</dbReference>
<dbReference type="Pfam" id="PF20974">
    <property type="entry name" value="tRNA-synt_1c_C2"/>
    <property type="match status" value="1"/>
</dbReference>
<evidence type="ECO:0000256" key="1">
    <source>
        <dbReference type="ARBA" id="ARBA00004496"/>
    </source>
</evidence>
<dbReference type="GO" id="GO:0043604">
    <property type="term" value="P:amide biosynthetic process"/>
    <property type="evidence" value="ECO:0007669"/>
    <property type="project" value="TreeGrafter"/>
</dbReference>
<dbReference type="Gene3D" id="3.40.50.620">
    <property type="entry name" value="HUPs"/>
    <property type="match status" value="1"/>
</dbReference>
<dbReference type="Proteomes" id="UP000290527">
    <property type="component" value="Unassembled WGS sequence"/>
</dbReference>
<dbReference type="GO" id="GO:0032991">
    <property type="term" value="C:protein-containing complex"/>
    <property type="evidence" value="ECO:0007669"/>
    <property type="project" value="UniProtKB-ARBA"/>
</dbReference>
<evidence type="ECO:0000256" key="5">
    <source>
        <dbReference type="ARBA" id="ARBA00022741"/>
    </source>
</evidence>
<dbReference type="InterPro" id="IPR050132">
    <property type="entry name" value="Gln/Glu-tRNA_Ligase"/>
</dbReference>
<reference evidence="14 15" key="1">
    <citation type="journal article" date="2019" name="Int. J. Syst. Evol. Microbiol.">
        <title>Methanofervidicoccus abyssi gen. nov., sp. nov., a hydrogenotrophic methanogen, isolated from a hydrothermal vent chimney in the Mid-Cayman Spreading Center, the Caribbean Sea.</title>
        <authorList>
            <person name="Sakai S."/>
            <person name="Takaki Y."/>
            <person name="Miyazaki M."/>
            <person name="Ogawara M."/>
            <person name="Yanagawa K."/>
            <person name="Miyazaki J."/>
            <person name="Takai K."/>
        </authorList>
    </citation>
    <scope>NUCLEOTIDE SEQUENCE [LARGE SCALE GENOMIC DNA]</scope>
    <source>
        <strain evidence="14 15">HHB</strain>
    </source>
</reference>
<proteinExistence type="inferred from homology"/>
<feature type="domain" description="Glutamyl/glutaminyl-tRNA synthetase class Ib catalytic" evidence="11">
    <location>
        <begin position="94"/>
        <end position="395"/>
    </location>
</feature>
<keyword evidence="8 10" id="KW-0030">Aminoacyl-tRNA synthetase</keyword>
<dbReference type="RefSeq" id="WP_131007235.1">
    <property type="nucleotide sequence ID" value="NZ_BFAX01000003.1"/>
</dbReference>
<feature type="domain" description="tRNA synthetases class I (E and Q) anti-codon binding" evidence="13">
    <location>
        <begin position="490"/>
        <end position="540"/>
    </location>
</feature>
<organism evidence="14 15">
    <name type="scientific">Methanofervidicoccus abyssi</name>
    <dbReference type="NCBI Taxonomy" id="2082189"/>
    <lineage>
        <taxon>Archaea</taxon>
        <taxon>Methanobacteriati</taxon>
        <taxon>Methanobacteriota</taxon>
        <taxon>Methanomada group</taxon>
        <taxon>Methanococci</taxon>
        <taxon>Methanococcales</taxon>
        <taxon>Methanofervidicoccus</taxon>
    </lineage>
</organism>
<dbReference type="InterPro" id="IPR049437">
    <property type="entry name" value="tRNA-synt_1c_C2"/>
</dbReference>
<dbReference type="HAMAP" id="MF_02076">
    <property type="entry name" value="Glu_tRNA_synth_type2"/>
    <property type="match status" value="1"/>
</dbReference>
<dbReference type="EC" id="6.1.1.17" evidence="10"/>
<evidence type="ECO:0000256" key="10">
    <source>
        <dbReference type="HAMAP-Rule" id="MF_02076"/>
    </source>
</evidence>
<dbReference type="CDD" id="cd09287">
    <property type="entry name" value="GluRS_non_core"/>
    <property type="match status" value="1"/>
</dbReference>
<dbReference type="EMBL" id="BFAX01000003">
    <property type="protein sequence ID" value="GBF36460.1"/>
    <property type="molecule type" value="Genomic_DNA"/>
</dbReference>
<comment type="catalytic activity">
    <reaction evidence="9 10">
        <text>tRNA(Glu) + L-glutamate + ATP = L-glutamyl-tRNA(Glu) + AMP + diphosphate</text>
        <dbReference type="Rhea" id="RHEA:23540"/>
        <dbReference type="Rhea" id="RHEA-COMP:9663"/>
        <dbReference type="Rhea" id="RHEA-COMP:9680"/>
        <dbReference type="ChEBI" id="CHEBI:29985"/>
        <dbReference type="ChEBI" id="CHEBI:30616"/>
        <dbReference type="ChEBI" id="CHEBI:33019"/>
        <dbReference type="ChEBI" id="CHEBI:78442"/>
        <dbReference type="ChEBI" id="CHEBI:78520"/>
        <dbReference type="ChEBI" id="CHEBI:456215"/>
        <dbReference type="EC" id="6.1.1.17"/>
    </reaction>
</comment>
<evidence type="ECO:0000259" key="11">
    <source>
        <dbReference type="Pfam" id="PF00749"/>
    </source>
</evidence>
<dbReference type="InterPro" id="IPR020059">
    <property type="entry name" value="Glu/Gln-tRNA-synth_Ib_codon-bd"/>
</dbReference>
<dbReference type="PROSITE" id="PS00178">
    <property type="entry name" value="AA_TRNA_LIGASE_I"/>
    <property type="match status" value="1"/>
</dbReference>
<dbReference type="GO" id="GO:0005829">
    <property type="term" value="C:cytosol"/>
    <property type="evidence" value="ECO:0007669"/>
    <property type="project" value="TreeGrafter"/>
</dbReference>
<dbReference type="OrthoDB" id="10470at2157"/>
<dbReference type="SUPFAM" id="SSF52374">
    <property type="entry name" value="Nucleotidylyl transferase"/>
    <property type="match status" value="1"/>
</dbReference>
<dbReference type="InterPro" id="IPR001412">
    <property type="entry name" value="aa-tRNA-synth_I_CS"/>
</dbReference>
<feature type="short sequence motif" description="'HIGH' region" evidence="10">
    <location>
        <begin position="100"/>
        <end position="110"/>
    </location>
</feature>
<comment type="function">
    <text evidence="10">Catalyzes the attachment of glutamate to tRNA(Glu) in a two-step reaction: glutamate is first activated by ATP to form Glu-AMP and then transferred to the acceptor end of tRNA(Glu).</text>
</comment>
<keyword evidence="5 10" id="KW-0547">Nucleotide-binding</keyword>
<evidence type="ECO:0000259" key="12">
    <source>
        <dbReference type="Pfam" id="PF03950"/>
    </source>
</evidence>
<keyword evidence="3 10" id="KW-0963">Cytoplasm</keyword>
<dbReference type="PANTHER" id="PTHR43097">
    <property type="entry name" value="GLUTAMINE-TRNA LIGASE"/>
    <property type="match status" value="1"/>
</dbReference>
<dbReference type="InterPro" id="IPR020058">
    <property type="entry name" value="Glu/Gln-tRNA-synth_Ib_cat-dom"/>
</dbReference>
<evidence type="ECO:0000256" key="9">
    <source>
        <dbReference type="ARBA" id="ARBA00048351"/>
    </source>
</evidence>
<evidence type="ECO:0000256" key="4">
    <source>
        <dbReference type="ARBA" id="ARBA00022598"/>
    </source>
</evidence>